<dbReference type="PANTHER" id="PTHR32309">
    <property type="entry name" value="TYROSINE-PROTEIN KINASE"/>
    <property type="match status" value="1"/>
</dbReference>
<keyword evidence="4" id="KW-1185">Reference proteome</keyword>
<accession>A0A1I4K4A9</accession>
<dbReference type="STRING" id="195913.SAMN04488004_1582"/>
<reference evidence="3 4" key="1">
    <citation type="submission" date="2016-10" db="EMBL/GenBank/DDBJ databases">
        <authorList>
            <person name="de Groot N.N."/>
        </authorList>
    </citation>
    <scope>NUCLEOTIDE SEQUENCE [LARGE SCALE GENOMIC DNA]</scope>
    <source>
        <strain evidence="3 4">DSM 16199</strain>
    </source>
</reference>
<sequence length="538" mass="58620">MDIRFYLSLFLRRLHWFLLFLIIGSALGLTLAKVLPPVYVAKARLLMESEQIPGDLAASTVQTEATEQMEIIQQRILTRDTLLDLANRLNIYAGAPHMSPQSTPADTIVNDMRKRIAITTTGGNTGSRNPVRATLVAVSFEAPTGELAATVTNELVTRILREDVAMRTGSARQTLEFFEQEVSRLDAELTTRGGAILTFQEANQETLPDSLEFRRAQQTAGQARLLQMDRDAALLAERRRGVVAQQAAAEEADTAVGAVDRTQEQRQLQTLRDDLARADAILSPENPRRKLLQTQVDALAAVVAAQSEQRGVARNGVMGGAFVAQLGEIDAQLAFLDEQKLQVQAELARLQTTIEATPGNAIALDTLQRDYANVRAQYDLAVANRARAETGDVIETLAKGQRISVIEQAVVPASPDRPNRKLIAAAGVGGGLFMGLAMVILLELLNKGIRRPADLNSALGITPFATLPYFRTTEEKWRRRVIIYGVLGALLVGIPIGIWALDTYYMPLDLIIDGLGRRIGLASLTPTSLTSAHTTAFA</sequence>
<dbReference type="AlphaFoldDB" id="A0A1I4K4A9"/>
<protein>
    <submittedName>
        <fullName evidence="3">Uncharacterized protein involved in exopolysaccharide biosynthesis</fullName>
    </submittedName>
</protein>
<evidence type="ECO:0000256" key="2">
    <source>
        <dbReference type="SAM" id="Phobius"/>
    </source>
</evidence>
<evidence type="ECO:0000313" key="3">
    <source>
        <dbReference type="EMBL" id="SFL73391.1"/>
    </source>
</evidence>
<dbReference type="PANTHER" id="PTHR32309:SF31">
    <property type="entry name" value="CAPSULAR EXOPOLYSACCHARIDE FAMILY"/>
    <property type="match status" value="1"/>
</dbReference>
<proteinExistence type="predicted"/>
<dbReference type="InterPro" id="IPR050445">
    <property type="entry name" value="Bact_polysacc_biosynth/exp"/>
</dbReference>
<keyword evidence="1" id="KW-0175">Coiled coil</keyword>
<keyword evidence="2" id="KW-1133">Transmembrane helix</keyword>
<keyword evidence="2" id="KW-0472">Membrane</keyword>
<feature type="coiled-coil region" evidence="1">
    <location>
        <begin position="333"/>
        <end position="384"/>
    </location>
</feature>
<feature type="transmembrane region" description="Helical" evidence="2">
    <location>
        <begin position="481"/>
        <end position="501"/>
    </location>
</feature>
<feature type="transmembrane region" description="Helical" evidence="2">
    <location>
        <begin position="422"/>
        <end position="442"/>
    </location>
</feature>
<dbReference type="Proteomes" id="UP000199550">
    <property type="component" value="Unassembled WGS sequence"/>
</dbReference>
<gene>
    <name evidence="3" type="ORF">SAMN04488004_1582</name>
</gene>
<evidence type="ECO:0000313" key="4">
    <source>
        <dbReference type="Proteomes" id="UP000199550"/>
    </source>
</evidence>
<evidence type="ECO:0000256" key="1">
    <source>
        <dbReference type="SAM" id="Coils"/>
    </source>
</evidence>
<dbReference type="EMBL" id="FOTF01000058">
    <property type="protein sequence ID" value="SFL73391.1"/>
    <property type="molecule type" value="Genomic_DNA"/>
</dbReference>
<organism evidence="3 4">
    <name type="scientific">Loktanella salsilacus</name>
    <dbReference type="NCBI Taxonomy" id="195913"/>
    <lineage>
        <taxon>Bacteria</taxon>
        <taxon>Pseudomonadati</taxon>
        <taxon>Pseudomonadota</taxon>
        <taxon>Alphaproteobacteria</taxon>
        <taxon>Rhodobacterales</taxon>
        <taxon>Roseobacteraceae</taxon>
        <taxon>Loktanella</taxon>
    </lineage>
</organism>
<dbReference type="OrthoDB" id="8114194at2"/>
<keyword evidence="2" id="KW-0812">Transmembrane</keyword>
<name>A0A1I4K4A9_9RHOB</name>
<dbReference type="RefSeq" id="WP_090192160.1">
    <property type="nucleotide sequence ID" value="NZ_FOTF01000058.1"/>
</dbReference>